<organism evidence="2 3">
    <name type="scientific">Parthenolecanium corni</name>
    <dbReference type="NCBI Taxonomy" id="536013"/>
    <lineage>
        <taxon>Eukaryota</taxon>
        <taxon>Metazoa</taxon>
        <taxon>Ecdysozoa</taxon>
        <taxon>Arthropoda</taxon>
        <taxon>Hexapoda</taxon>
        <taxon>Insecta</taxon>
        <taxon>Pterygota</taxon>
        <taxon>Neoptera</taxon>
        <taxon>Paraneoptera</taxon>
        <taxon>Hemiptera</taxon>
        <taxon>Sternorrhyncha</taxon>
        <taxon>Coccoidea</taxon>
        <taxon>Coccidae</taxon>
        <taxon>Parthenolecanium</taxon>
    </lineage>
</organism>
<evidence type="ECO:0000313" key="2">
    <source>
        <dbReference type="EMBL" id="KAK7579569.1"/>
    </source>
</evidence>
<name>A0AAN9Y0A1_9HEMI</name>
<reference evidence="2 3" key="1">
    <citation type="submission" date="2024-03" db="EMBL/GenBank/DDBJ databases">
        <title>Adaptation during the transition from Ophiocordyceps entomopathogen to insect associate is accompanied by gene loss and intensified selection.</title>
        <authorList>
            <person name="Ward C.M."/>
            <person name="Onetto C.A."/>
            <person name="Borneman A.R."/>
        </authorList>
    </citation>
    <scope>NUCLEOTIDE SEQUENCE [LARGE SCALE GENOMIC DNA]</scope>
    <source>
        <strain evidence="2">AWRI1</strain>
        <tissue evidence="2">Single Adult Female</tissue>
    </source>
</reference>
<protein>
    <submittedName>
        <fullName evidence="2">Uncharacterized protein</fullName>
    </submittedName>
</protein>
<accession>A0AAN9Y0A1</accession>
<dbReference type="AlphaFoldDB" id="A0AAN9Y0A1"/>
<gene>
    <name evidence="2" type="ORF">V9T40_000198</name>
</gene>
<dbReference type="Proteomes" id="UP001367676">
    <property type="component" value="Unassembled WGS sequence"/>
</dbReference>
<proteinExistence type="predicted"/>
<sequence>MRTETRRQKSHDDAHVRLIYYHSHAIKLYASTDDRPIDSYWTAQTGNENASEWVDEWPGDRNFAPKRQVGAGSNCNSNSKIELENRTRDSTAGGDRTRMRTQITGTEKRRARNGPDLTRKPNIVN</sequence>
<keyword evidence="3" id="KW-1185">Reference proteome</keyword>
<dbReference type="EMBL" id="JBBCAQ010000034">
    <property type="protein sequence ID" value="KAK7579569.1"/>
    <property type="molecule type" value="Genomic_DNA"/>
</dbReference>
<comment type="caution">
    <text evidence="2">The sequence shown here is derived from an EMBL/GenBank/DDBJ whole genome shotgun (WGS) entry which is preliminary data.</text>
</comment>
<evidence type="ECO:0000256" key="1">
    <source>
        <dbReference type="SAM" id="MobiDB-lite"/>
    </source>
</evidence>
<evidence type="ECO:0000313" key="3">
    <source>
        <dbReference type="Proteomes" id="UP001367676"/>
    </source>
</evidence>
<feature type="region of interest" description="Disordered" evidence="1">
    <location>
        <begin position="84"/>
        <end position="125"/>
    </location>
</feature>